<gene>
    <name evidence="2" type="ORF">BSTOLATCC_MIC3445</name>
</gene>
<feature type="transmembrane region" description="Helical" evidence="1">
    <location>
        <begin position="20"/>
        <end position="37"/>
    </location>
</feature>
<keyword evidence="1" id="KW-1133">Transmembrane helix</keyword>
<keyword evidence="3" id="KW-1185">Reference proteome</keyword>
<dbReference type="EMBL" id="CAJZBQ010000004">
    <property type="protein sequence ID" value="CAG9311153.1"/>
    <property type="molecule type" value="Genomic_DNA"/>
</dbReference>
<sequence>MDLSEGFFLSIHNSLLEFTGKLWVTSINSLLVAIIILKPKENANQIALISDDGEIVSHSPNFSKLAGKPDLIGFKLKTLFLNSEYFDLKPFVPYHIKQNSGEFLLTLSYYEIYHIKISYVSLIHDSEEIRKWENFNEAAQNDEKYL</sequence>
<dbReference type="Proteomes" id="UP001162131">
    <property type="component" value="Unassembled WGS sequence"/>
</dbReference>
<keyword evidence="1" id="KW-0812">Transmembrane</keyword>
<protein>
    <submittedName>
        <fullName evidence="2">Uncharacterized protein</fullName>
    </submittedName>
</protein>
<reference evidence="2" key="1">
    <citation type="submission" date="2021-09" db="EMBL/GenBank/DDBJ databases">
        <authorList>
            <consortium name="AG Swart"/>
            <person name="Singh M."/>
            <person name="Singh A."/>
            <person name="Seah K."/>
            <person name="Emmerich C."/>
        </authorList>
    </citation>
    <scope>NUCLEOTIDE SEQUENCE</scope>
    <source>
        <strain evidence="2">ATCC30299</strain>
    </source>
</reference>
<name>A0AAU9IS79_9CILI</name>
<evidence type="ECO:0000313" key="2">
    <source>
        <dbReference type="EMBL" id="CAG9311153.1"/>
    </source>
</evidence>
<evidence type="ECO:0000256" key="1">
    <source>
        <dbReference type="SAM" id="Phobius"/>
    </source>
</evidence>
<dbReference type="AlphaFoldDB" id="A0AAU9IS79"/>
<comment type="caution">
    <text evidence="2">The sequence shown here is derived from an EMBL/GenBank/DDBJ whole genome shotgun (WGS) entry which is preliminary data.</text>
</comment>
<accession>A0AAU9IS79</accession>
<evidence type="ECO:0000313" key="3">
    <source>
        <dbReference type="Proteomes" id="UP001162131"/>
    </source>
</evidence>
<keyword evidence="1" id="KW-0472">Membrane</keyword>
<proteinExistence type="predicted"/>
<organism evidence="2 3">
    <name type="scientific">Blepharisma stoltei</name>
    <dbReference type="NCBI Taxonomy" id="1481888"/>
    <lineage>
        <taxon>Eukaryota</taxon>
        <taxon>Sar</taxon>
        <taxon>Alveolata</taxon>
        <taxon>Ciliophora</taxon>
        <taxon>Postciliodesmatophora</taxon>
        <taxon>Heterotrichea</taxon>
        <taxon>Heterotrichida</taxon>
        <taxon>Blepharismidae</taxon>
        <taxon>Blepharisma</taxon>
    </lineage>
</organism>